<dbReference type="KEGG" id="sbil:SANBI_002096"/>
<dbReference type="RefSeq" id="WP_319154787.1">
    <property type="nucleotide sequence ID" value="NZ_CP138359.1"/>
</dbReference>
<reference evidence="2" key="1">
    <citation type="submission" date="2023-11" db="EMBL/GenBank/DDBJ databases">
        <authorList>
            <person name="Helweg L.P."/>
            <person name="Kiel A."/>
            <person name="Hitz F."/>
            <person name="Ruckert-Reed C."/>
            <person name="Busche T."/>
            <person name="Kaltschmidt B."/>
            <person name="Kaltschmidt C."/>
        </authorList>
    </citation>
    <scope>NUCLEOTIDE SEQUENCE [LARGE SCALE GENOMIC DNA]</scope>
    <source>
        <strain evidence="2">4.1</strain>
    </source>
</reference>
<gene>
    <name evidence="1" type="ORF">SANBI_002096</name>
</gene>
<evidence type="ECO:0000313" key="2">
    <source>
        <dbReference type="Proteomes" id="UP001304340"/>
    </source>
</evidence>
<evidence type="ECO:0000313" key="1">
    <source>
        <dbReference type="EMBL" id="WPF80858.1"/>
    </source>
</evidence>
<organism evidence="1 2">
    <name type="scientific">Sanguibacter biliveldensis</name>
    <dbReference type="NCBI Taxonomy" id="3030830"/>
    <lineage>
        <taxon>Bacteria</taxon>
        <taxon>Bacillati</taxon>
        <taxon>Actinomycetota</taxon>
        <taxon>Actinomycetes</taxon>
        <taxon>Micrococcales</taxon>
        <taxon>Sanguibacteraceae</taxon>
        <taxon>Sanguibacter</taxon>
    </lineage>
</organism>
<accession>A0AAF0Z0W9</accession>
<dbReference type="Gene3D" id="3.20.80.10">
    <property type="entry name" value="Regulatory factor, effector binding domain"/>
    <property type="match status" value="1"/>
</dbReference>
<dbReference type="Proteomes" id="UP001304340">
    <property type="component" value="Chromosome"/>
</dbReference>
<proteinExistence type="predicted"/>
<keyword evidence="2" id="KW-1185">Reference proteome</keyword>
<name>A0AAF0Z0W9_9MICO</name>
<protein>
    <submittedName>
        <fullName evidence="1">GyrI-like domain-containing protein</fullName>
    </submittedName>
</protein>
<sequence>MTNHPAAHDPGRIDVVTLDERPALSRDVADDLATVQAAWPDFEGAFDSLSGRSMMGLVYDGVYRLSTVRLDRDADNPLALDETVIPGGNYLRLRLRGTAPAVYEQIGEAFDVLFSRADHDASRPHIEHYRREGEVDCLVPIRPSS</sequence>
<dbReference type="AlphaFoldDB" id="A0AAF0Z0W9"/>
<dbReference type="EMBL" id="CP138359">
    <property type="protein sequence ID" value="WPF80858.1"/>
    <property type="molecule type" value="Genomic_DNA"/>
</dbReference>
<dbReference type="SUPFAM" id="SSF55136">
    <property type="entry name" value="Probable bacterial effector-binding domain"/>
    <property type="match status" value="1"/>
</dbReference>
<dbReference type="InterPro" id="IPR011256">
    <property type="entry name" value="Reg_factor_effector_dom_sf"/>
</dbReference>